<dbReference type="SMART" id="SM00388">
    <property type="entry name" value="HisKA"/>
    <property type="match status" value="1"/>
</dbReference>
<dbReference type="PRINTS" id="PR00344">
    <property type="entry name" value="BCTRLSENSOR"/>
</dbReference>
<sequence>MASTTPPDTSHHAPHTQASWRFLHVHRAISQRKAFWIDVNQQHILFLPVVTQEGIQGALEIRSNQLDETMRAAYASLLKSLADRLSISLEHASLYHRQHLLAQRLAEADQMKSQFIANMSHELRTPLNSIIGFAQVLLRGIDGPLPPRQREDVELIYRSGQHLLTLINDIIDLSRISAGKFKLDLGEVDIKKEIEFTLEMVKPHVAHKNVTCRAIYFGEPPHVYGDTLRIRQILLNLLSNAAKFTEEGHIHVITDLVEENQRTFVRIRVEDTGIGIPAEHLPKLFEAFYMVDASDTRKVGGSGLGLSIVKHLVEMHGGRIEVESTVGVGSTFTFTLPVWRWAQSTPAADQAETDNETVADEAQPTAQA</sequence>
<evidence type="ECO:0000256" key="5">
    <source>
        <dbReference type="ARBA" id="ARBA00022679"/>
    </source>
</evidence>
<dbReference type="SUPFAM" id="SSF55781">
    <property type="entry name" value="GAF domain-like"/>
    <property type="match status" value="1"/>
</dbReference>
<accession>A0A0M8K6T4</accession>
<dbReference type="FunFam" id="3.30.565.10:FF:000010">
    <property type="entry name" value="Sensor histidine kinase RcsC"/>
    <property type="match status" value="1"/>
</dbReference>
<dbReference type="InterPro" id="IPR003661">
    <property type="entry name" value="HisK_dim/P_dom"/>
</dbReference>
<dbReference type="Gene3D" id="3.30.450.40">
    <property type="match status" value="1"/>
</dbReference>
<dbReference type="EMBL" id="BBZA01000104">
    <property type="protein sequence ID" value="GAP62983.1"/>
    <property type="molecule type" value="Genomic_DNA"/>
</dbReference>
<dbReference type="PANTHER" id="PTHR43047">
    <property type="entry name" value="TWO-COMPONENT HISTIDINE PROTEIN KINASE"/>
    <property type="match status" value="1"/>
</dbReference>
<dbReference type="Pfam" id="PF00512">
    <property type="entry name" value="HisKA"/>
    <property type="match status" value="1"/>
</dbReference>
<gene>
    <name evidence="11" type="ORF">ARMA_1406</name>
</gene>
<dbReference type="SMART" id="SM00387">
    <property type="entry name" value="HATPase_c"/>
    <property type="match status" value="1"/>
</dbReference>
<reference evidence="11 12" key="1">
    <citation type="journal article" date="2015" name="Genome Announc.">
        <title>Draft Genome Sequence of a Heterotrophic Facultative Anaerobic Thermophilic Bacterium, Ardenticatena maritima Strain 110ST.</title>
        <authorList>
            <person name="Kawaichi S."/>
            <person name="Yoshida T."/>
            <person name="Sako Y."/>
            <person name="Nakamura R."/>
        </authorList>
    </citation>
    <scope>NUCLEOTIDE SEQUENCE [LARGE SCALE GENOMIC DNA]</scope>
    <source>
        <strain evidence="11 12">110S</strain>
    </source>
</reference>
<dbReference type="InterPro" id="IPR005467">
    <property type="entry name" value="His_kinase_dom"/>
</dbReference>
<dbReference type="PANTHER" id="PTHR43047:SF72">
    <property type="entry name" value="OSMOSENSING HISTIDINE PROTEIN KINASE SLN1"/>
    <property type="match status" value="1"/>
</dbReference>
<evidence type="ECO:0000256" key="4">
    <source>
        <dbReference type="ARBA" id="ARBA00022553"/>
    </source>
</evidence>
<dbReference type="CDD" id="cd00082">
    <property type="entry name" value="HisKA"/>
    <property type="match status" value="1"/>
</dbReference>
<dbReference type="Gene3D" id="1.10.287.130">
    <property type="match status" value="1"/>
</dbReference>
<dbReference type="InterPro" id="IPR003594">
    <property type="entry name" value="HATPase_dom"/>
</dbReference>
<comment type="caution">
    <text evidence="11">The sequence shown here is derived from an EMBL/GenBank/DDBJ whole genome shotgun (WGS) entry which is preliminary data.</text>
</comment>
<evidence type="ECO:0000313" key="12">
    <source>
        <dbReference type="Proteomes" id="UP000037784"/>
    </source>
</evidence>
<dbReference type="CDD" id="cd16922">
    <property type="entry name" value="HATPase_EvgS-ArcB-TorS-like"/>
    <property type="match status" value="1"/>
</dbReference>
<proteinExistence type="inferred from homology"/>
<comment type="similarity">
    <text evidence="2">In the N-terminal section; belongs to the phytochrome family.</text>
</comment>
<dbReference type="AlphaFoldDB" id="A0A0M8K6T4"/>
<feature type="domain" description="Histidine kinase" evidence="10">
    <location>
        <begin position="118"/>
        <end position="340"/>
    </location>
</feature>
<dbReference type="GO" id="GO:0005886">
    <property type="term" value="C:plasma membrane"/>
    <property type="evidence" value="ECO:0007669"/>
    <property type="project" value="TreeGrafter"/>
</dbReference>
<organism evidence="11 12">
    <name type="scientific">Ardenticatena maritima</name>
    <dbReference type="NCBI Taxonomy" id="872965"/>
    <lineage>
        <taxon>Bacteria</taxon>
        <taxon>Bacillati</taxon>
        <taxon>Chloroflexota</taxon>
        <taxon>Ardenticatenia</taxon>
        <taxon>Ardenticatenales</taxon>
        <taxon>Ardenticatenaceae</taxon>
        <taxon>Ardenticatena</taxon>
    </lineage>
</organism>
<dbReference type="InParanoid" id="A0A0M8K6T4"/>
<dbReference type="SUPFAM" id="SSF55874">
    <property type="entry name" value="ATPase domain of HSP90 chaperone/DNA topoisomerase II/histidine kinase"/>
    <property type="match status" value="1"/>
</dbReference>
<reference evidence="12" key="2">
    <citation type="submission" date="2015-08" db="EMBL/GenBank/DDBJ databases">
        <title>Draft Genome Sequence of a Heterotrophic Facultative Anaerobic Bacterium Ardenticatena maritima Strain 110S.</title>
        <authorList>
            <person name="Kawaichi S."/>
            <person name="Yoshida T."/>
            <person name="Sako Y."/>
            <person name="Nakamura R."/>
        </authorList>
    </citation>
    <scope>NUCLEOTIDE SEQUENCE [LARGE SCALE GENOMIC DNA]</scope>
    <source>
        <strain evidence="12">110S</strain>
    </source>
</reference>
<keyword evidence="7" id="KW-0902">Two-component regulatory system</keyword>
<evidence type="ECO:0000256" key="2">
    <source>
        <dbReference type="ARBA" id="ARBA00006402"/>
    </source>
</evidence>
<keyword evidence="12" id="KW-1185">Reference proteome</keyword>
<dbReference type="InterPro" id="IPR036890">
    <property type="entry name" value="HATPase_C_sf"/>
</dbReference>
<dbReference type="Pfam" id="PF02518">
    <property type="entry name" value="HATPase_c"/>
    <property type="match status" value="1"/>
</dbReference>
<dbReference type="EC" id="2.7.13.3" evidence="3"/>
<dbReference type="GO" id="GO:0000155">
    <property type="term" value="F:phosphorelay sensor kinase activity"/>
    <property type="evidence" value="ECO:0007669"/>
    <property type="project" value="InterPro"/>
</dbReference>
<evidence type="ECO:0000256" key="8">
    <source>
        <dbReference type="ARBA" id="ARBA00074306"/>
    </source>
</evidence>
<dbReference type="Proteomes" id="UP000037784">
    <property type="component" value="Unassembled WGS sequence"/>
</dbReference>
<evidence type="ECO:0000256" key="6">
    <source>
        <dbReference type="ARBA" id="ARBA00022777"/>
    </source>
</evidence>
<evidence type="ECO:0000256" key="3">
    <source>
        <dbReference type="ARBA" id="ARBA00012438"/>
    </source>
</evidence>
<evidence type="ECO:0000259" key="10">
    <source>
        <dbReference type="PROSITE" id="PS50109"/>
    </source>
</evidence>
<comment type="catalytic activity">
    <reaction evidence="1">
        <text>ATP + protein L-histidine = ADP + protein N-phospho-L-histidine.</text>
        <dbReference type="EC" id="2.7.13.3"/>
    </reaction>
</comment>
<dbReference type="InterPro" id="IPR036097">
    <property type="entry name" value="HisK_dim/P_sf"/>
</dbReference>
<dbReference type="SUPFAM" id="SSF47384">
    <property type="entry name" value="Homodimeric domain of signal transducing histidine kinase"/>
    <property type="match status" value="1"/>
</dbReference>
<keyword evidence="5" id="KW-0808">Transferase</keyword>
<dbReference type="OrthoDB" id="9790669at2"/>
<dbReference type="InterPro" id="IPR004358">
    <property type="entry name" value="Sig_transdc_His_kin-like_C"/>
</dbReference>
<evidence type="ECO:0000313" key="11">
    <source>
        <dbReference type="EMBL" id="GAP62983.1"/>
    </source>
</evidence>
<evidence type="ECO:0000256" key="9">
    <source>
        <dbReference type="SAM" id="MobiDB-lite"/>
    </source>
</evidence>
<feature type="region of interest" description="Disordered" evidence="9">
    <location>
        <begin position="345"/>
        <end position="368"/>
    </location>
</feature>
<dbReference type="GO" id="GO:0009927">
    <property type="term" value="F:histidine phosphotransfer kinase activity"/>
    <property type="evidence" value="ECO:0007669"/>
    <property type="project" value="TreeGrafter"/>
</dbReference>
<dbReference type="InterPro" id="IPR029016">
    <property type="entry name" value="GAF-like_dom_sf"/>
</dbReference>
<name>A0A0M8K6T4_9CHLR</name>
<evidence type="ECO:0000256" key="1">
    <source>
        <dbReference type="ARBA" id="ARBA00000085"/>
    </source>
</evidence>
<dbReference type="PROSITE" id="PS50109">
    <property type="entry name" value="HIS_KIN"/>
    <property type="match status" value="1"/>
</dbReference>
<dbReference type="Gene3D" id="3.30.565.10">
    <property type="entry name" value="Histidine kinase-like ATPase, C-terminal domain"/>
    <property type="match status" value="1"/>
</dbReference>
<keyword evidence="4" id="KW-0597">Phosphoprotein</keyword>
<evidence type="ECO:0000256" key="7">
    <source>
        <dbReference type="ARBA" id="ARBA00023012"/>
    </source>
</evidence>
<keyword evidence="6" id="KW-0418">Kinase</keyword>
<protein>
    <recommendedName>
        <fullName evidence="8">Circadian input-output histidine kinase CikA</fullName>
        <ecNumber evidence="3">2.7.13.3</ecNumber>
    </recommendedName>
</protein>